<evidence type="ECO:0008006" key="3">
    <source>
        <dbReference type="Google" id="ProtNLM"/>
    </source>
</evidence>
<dbReference type="AlphaFoldDB" id="C5C2J8"/>
<proteinExistence type="predicted"/>
<organism evidence="1 2">
    <name type="scientific">Beutenbergia cavernae (strain ATCC BAA-8 / DSM 12333 / CCUG 43141 / JCM 11478 / NBRC 16432 / NCIMB 13614 / HKI 0122)</name>
    <dbReference type="NCBI Taxonomy" id="471853"/>
    <lineage>
        <taxon>Bacteria</taxon>
        <taxon>Bacillati</taxon>
        <taxon>Actinomycetota</taxon>
        <taxon>Actinomycetes</taxon>
        <taxon>Micrococcales</taxon>
        <taxon>Beutenbergiaceae</taxon>
        <taxon>Beutenbergia</taxon>
    </lineage>
</organism>
<protein>
    <recommendedName>
        <fullName evidence="3">MmcQ/YjbR family DNA-binding protein</fullName>
    </recommendedName>
</protein>
<dbReference type="KEGG" id="bcv:Bcav_1426"/>
<dbReference type="eggNOG" id="COG3801">
    <property type="taxonomic scope" value="Bacteria"/>
</dbReference>
<dbReference type="STRING" id="471853.Bcav_1426"/>
<keyword evidence="2" id="KW-1185">Reference proteome</keyword>
<dbReference type="EMBL" id="CP001618">
    <property type="protein sequence ID" value="ACQ79684.1"/>
    <property type="molecule type" value="Genomic_DNA"/>
</dbReference>
<dbReference type="Proteomes" id="UP000007962">
    <property type="component" value="Chromosome"/>
</dbReference>
<dbReference type="RefSeq" id="WP_015881924.1">
    <property type="nucleotide sequence ID" value="NC_012669.1"/>
</dbReference>
<accession>C5C2J8</accession>
<reference evidence="1 2" key="1">
    <citation type="journal article" date="2009" name="Stand. Genomic Sci.">
        <title>Complete genome sequence of Beutenbergia cavernae type strain (HKI 0122).</title>
        <authorList>
            <person name="Land M."/>
            <person name="Pukall R."/>
            <person name="Abt B."/>
            <person name="Goker M."/>
            <person name="Rohde M."/>
            <person name="Glavina Del Rio T."/>
            <person name="Tice H."/>
            <person name="Copeland A."/>
            <person name="Cheng J.F."/>
            <person name="Lucas S."/>
            <person name="Chen F."/>
            <person name="Nolan M."/>
            <person name="Bruce D."/>
            <person name="Goodwin L."/>
            <person name="Pitluck S."/>
            <person name="Ivanova N."/>
            <person name="Mavromatis K."/>
            <person name="Ovchinnikova G."/>
            <person name="Pati A."/>
            <person name="Chen A."/>
            <person name="Palaniappan K."/>
            <person name="Hauser L."/>
            <person name="Chang Y.J."/>
            <person name="Jefferies C.C."/>
            <person name="Saunders E."/>
            <person name="Brettin T."/>
            <person name="Detter J.C."/>
            <person name="Han C."/>
            <person name="Chain P."/>
            <person name="Bristow J."/>
            <person name="Eisen J.A."/>
            <person name="Markowitz V."/>
            <person name="Hugenholtz P."/>
            <person name="Kyrpides N.C."/>
            <person name="Klenk H.P."/>
            <person name="Lapidus A."/>
        </authorList>
    </citation>
    <scope>NUCLEOTIDE SEQUENCE [LARGE SCALE GENOMIC DNA]</scope>
    <source>
        <strain evidence="2">ATCC BAA-8 / DSM 12333 / NBRC 16432</strain>
    </source>
</reference>
<evidence type="ECO:0000313" key="2">
    <source>
        <dbReference type="Proteomes" id="UP000007962"/>
    </source>
</evidence>
<evidence type="ECO:0000313" key="1">
    <source>
        <dbReference type="EMBL" id="ACQ79684.1"/>
    </source>
</evidence>
<dbReference type="HOGENOM" id="CLU_138549_1_1_11"/>
<dbReference type="OrthoDB" id="954305at2"/>
<sequence>MATWDDVRRIALGLPDVAETRPGEWRAPRGLVVWERPLRKADLEFLGDDAPTGPILGARTPDVETQQALVTEEPEVFFVTPHFHGYPGVLVLLDAIDADRLEELVVEAWSTRVPAKVAGPVVAERARLARERADRGP</sequence>
<name>C5C2J8_BEUC1</name>
<gene>
    <name evidence="1" type="ordered locus">Bcav_1426</name>
</gene>